<organism evidence="1">
    <name type="scientific">Cacopsylla melanoneura</name>
    <dbReference type="NCBI Taxonomy" id="428564"/>
    <lineage>
        <taxon>Eukaryota</taxon>
        <taxon>Metazoa</taxon>
        <taxon>Ecdysozoa</taxon>
        <taxon>Arthropoda</taxon>
        <taxon>Hexapoda</taxon>
        <taxon>Insecta</taxon>
        <taxon>Pterygota</taxon>
        <taxon>Neoptera</taxon>
        <taxon>Paraneoptera</taxon>
        <taxon>Hemiptera</taxon>
        <taxon>Sternorrhyncha</taxon>
        <taxon>Psylloidea</taxon>
        <taxon>Psyllidae</taxon>
        <taxon>Psyllinae</taxon>
        <taxon>Cacopsylla</taxon>
    </lineage>
</organism>
<dbReference type="AlphaFoldDB" id="A0A8D9AUQ5"/>
<accession>A0A8D9AUQ5</accession>
<sequence length="134" mass="14911">MFDLVRTYLKTLSTVTELHLTLAFSCPRTWFYIRAATSNSKPPKIPSGLKRPIAKSPSPSIYRPIFTNESIFLAAPSPAVSSHFQNRLQFSAISGLLVSNLGTVRVIDLVQKKPDLAARSHIASLCRRSYATKY</sequence>
<proteinExistence type="predicted"/>
<name>A0A8D9AUQ5_9HEMI</name>
<protein>
    <submittedName>
        <fullName evidence="1">Uncharacterized protein</fullName>
    </submittedName>
</protein>
<evidence type="ECO:0000313" key="1">
    <source>
        <dbReference type="EMBL" id="CAG6771736.1"/>
    </source>
</evidence>
<reference evidence="1" key="1">
    <citation type="submission" date="2021-05" db="EMBL/GenBank/DDBJ databases">
        <authorList>
            <person name="Alioto T."/>
            <person name="Alioto T."/>
            <person name="Gomez Garrido J."/>
        </authorList>
    </citation>
    <scope>NUCLEOTIDE SEQUENCE</scope>
</reference>
<dbReference type="EMBL" id="HBUF01585755">
    <property type="protein sequence ID" value="CAG6771736.1"/>
    <property type="molecule type" value="Transcribed_RNA"/>
</dbReference>